<evidence type="ECO:0000259" key="2">
    <source>
        <dbReference type="Pfam" id="PF07687"/>
    </source>
</evidence>
<dbReference type="PIRSF" id="PIRSF005962">
    <property type="entry name" value="Pept_M20D_amidohydro"/>
    <property type="match status" value="1"/>
</dbReference>
<evidence type="ECO:0000256" key="1">
    <source>
        <dbReference type="PIRSR" id="PIRSR005962-1"/>
    </source>
</evidence>
<feature type="binding site" evidence="1">
    <location>
        <position position="205"/>
    </location>
    <ligand>
        <name>Mn(2+)</name>
        <dbReference type="ChEBI" id="CHEBI:29035"/>
        <label>2</label>
    </ligand>
</feature>
<dbReference type="GO" id="GO:0046872">
    <property type="term" value="F:metal ion binding"/>
    <property type="evidence" value="ECO:0007669"/>
    <property type="project" value="UniProtKB-KW"/>
</dbReference>
<dbReference type="AlphaFoldDB" id="A0A1D8S2H4"/>
<dbReference type="Pfam" id="PF01546">
    <property type="entry name" value="Peptidase_M20"/>
    <property type="match status" value="1"/>
</dbReference>
<dbReference type="PANTHER" id="PTHR30575:SF3">
    <property type="entry name" value="PEPTIDASE M20 DIMERISATION DOMAIN-CONTAINING PROTEIN"/>
    <property type="match status" value="1"/>
</dbReference>
<dbReference type="PANTHER" id="PTHR30575">
    <property type="entry name" value="PEPTIDASE M20"/>
    <property type="match status" value="1"/>
</dbReference>
<keyword evidence="1" id="KW-0479">Metal-binding</keyword>
<dbReference type="PATRIC" id="fig|1855411.3.peg.352"/>
<dbReference type="Pfam" id="PF07687">
    <property type="entry name" value="M20_dimer"/>
    <property type="match status" value="1"/>
</dbReference>
<feature type="domain" description="Peptidase M20 dimerisation" evidence="2">
    <location>
        <begin position="228"/>
        <end position="320"/>
    </location>
</feature>
<evidence type="ECO:0000313" key="3">
    <source>
        <dbReference type="EMBL" id="AOW79555.1"/>
    </source>
</evidence>
<keyword evidence="1" id="KW-0464">Manganese</keyword>
<dbReference type="InterPro" id="IPR017439">
    <property type="entry name" value="Amidohydrolase"/>
</dbReference>
<sequence>MTVLDNVPSRRRLSSLRRAFHRYPEPGWREFYTTVRIVDELESIGVDEIAVGPAALDTAKRLGVPDTEELDEWFQEAKDRYDGQSDVFDAIEGGHTGAVAVLDRGDGPTVGLRVDIDALPVTESEDPAHVPAAEGFRSENEGYMHACGHDAHITFGLGTIETLQRSDFEGTLKVFFQPAEELLGGGKAMENGPHIEDVDYMIGTHVGLGQPTGGVVAGARGALALNRMQFEFSGTQAHAGLAPNQGDNALQAFLTAAENLYGIPRHREGVTRVNVGQVRSENGTNVIADRVQAQVEVRGETTELMRYMRDSVERILESAAEMHECSVEYTTIGESIRHDSDPELVELVTGVADDVDGVSEVVPWMEMGSSEDVTYLLKAVSDTGGYSTLIGIGTSHPGDYHTPTFDVIEDSLPIGVGILSTVARRLFEDPLSVD</sequence>
<dbReference type="Proteomes" id="UP000185608">
    <property type="component" value="Chromosome"/>
</dbReference>
<dbReference type="STRING" id="1873524.HSR6_0340"/>
<reference evidence="3 4" key="1">
    <citation type="submission" date="2016-06" db="EMBL/GenBank/DDBJ databases">
        <title>Discovery of anaerobic lithoheterotrophic haloarchaeon capable of sulfur respiration by hydrogen and formate.</title>
        <authorList>
            <person name="Sorokin D.Y."/>
            <person name="Kublanov I.V."/>
            <person name="Roman P."/>
            <person name="Sinninghe Damste J.S."/>
            <person name="Golyshin P.N."/>
            <person name="Rojo D."/>
            <person name="Ciordia S."/>
            <person name="Mena Md.C."/>
            <person name="Ferrer M."/>
            <person name="Smedile F."/>
            <person name="Messina E."/>
            <person name="La Cono V."/>
            <person name="Yakimov M.M."/>
        </authorList>
    </citation>
    <scope>NUCLEOTIDE SEQUENCE [LARGE SCALE GENOMIC DNA]</scope>
    <source>
        <strain evidence="3 4">HTSR1</strain>
    </source>
</reference>
<dbReference type="KEGG" id="halh:HTSR_0355"/>
<dbReference type="SUPFAM" id="SSF53187">
    <property type="entry name" value="Zn-dependent exopeptidases"/>
    <property type="match status" value="1"/>
</dbReference>
<gene>
    <name evidence="3" type="ORF">HTSR_0355</name>
</gene>
<dbReference type="SUPFAM" id="SSF55031">
    <property type="entry name" value="Bacterial exopeptidase dimerisation domain"/>
    <property type="match status" value="1"/>
</dbReference>
<dbReference type="NCBIfam" id="TIGR01891">
    <property type="entry name" value="amidohydrolases"/>
    <property type="match status" value="1"/>
</dbReference>
<accession>A0A1D8S2H4</accession>
<dbReference type="Gene3D" id="3.40.630.10">
    <property type="entry name" value="Zn peptidases"/>
    <property type="match status" value="2"/>
</dbReference>
<evidence type="ECO:0000313" key="4">
    <source>
        <dbReference type="Proteomes" id="UP000185608"/>
    </source>
</evidence>
<dbReference type="InterPro" id="IPR036264">
    <property type="entry name" value="Bact_exopeptidase_dim_dom"/>
</dbReference>
<organism evidence="3 4">
    <name type="scientific">Halodesulfurarchaeum formicicum</name>
    <dbReference type="NCBI Taxonomy" id="1873524"/>
    <lineage>
        <taxon>Archaea</taxon>
        <taxon>Methanobacteriati</taxon>
        <taxon>Methanobacteriota</taxon>
        <taxon>Stenosarchaea group</taxon>
        <taxon>Halobacteria</taxon>
        <taxon>Halobacteriales</taxon>
        <taxon>Halobacteriaceae</taxon>
        <taxon>Halodesulfurarchaeum</taxon>
    </lineage>
</organism>
<dbReference type="EMBL" id="CP016070">
    <property type="protein sequence ID" value="AOW79555.1"/>
    <property type="molecule type" value="Genomic_DNA"/>
</dbReference>
<dbReference type="GO" id="GO:0071713">
    <property type="term" value="F:para-aminobenzoyl-glutamate hydrolase activity"/>
    <property type="evidence" value="ECO:0007669"/>
    <property type="project" value="TreeGrafter"/>
</dbReference>
<feature type="binding site" evidence="1">
    <location>
        <position position="147"/>
    </location>
    <ligand>
        <name>Mn(2+)</name>
        <dbReference type="ChEBI" id="CHEBI:29035"/>
        <label>2</label>
    </ligand>
</feature>
<dbReference type="InterPro" id="IPR052030">
    <property type="entry name" value="Peptidase_M20/M20A_hydrolases"/>
</dbReference>
<protein>
    <submittedName>
        <fullName evidence="3">Amidohydrolase</fullName>
    </submittedName>
</protein>
<dbReference type="RefSeq" id="WP_070364318.1">
    <property type="nucleotide sequence ID" value="NZ_CP016070.1"/>
</dbReference>
<proteinExistence type="predicted"/>
<feature type="binding site" evidence="1">
    <location>
        <position position="401"/>
    </location>
    <ligand>
        <name>Mn(2+)</name>
        <dbReference type="ChEBI" id="CHEBI:29035"/>
        <label>2</label>
    </ligand>
</feature>
<dbReference type="GO" id="GO:0016805">
    <property type="term" value="F:dipeptidase activity"/>
    <property type="evidence" value="ECO:0007669"/>
    <property type="project" value="TreeGrafter"/>
</dbReference>
<dbReference type="InterPro" id="IPR011650">
    <property type="entry name" value="Peptidase_M20_dimer"/>
</dbReference>
<dbReference type="GO" id="GO:0005737">
    <property type="term" value="C:cytoplasm"/>
    <property type="evidence" value="ECO:0007669"/>
    <property type="project" value="TreeGrafter"/>
</dbReference>
<keyword evidence="3" id="KW-0378">Hydrolase</keyword>
<feature type="binding site" evidence="1">
    <location>
        <position position="181"/>
    </location>
    <ligand>
        <name>Mn(2+)</name>
        <dbReference type="ChEBI" id="CHEBI:29035"/>
        <label>2</label>
    </ligand>
</feature>
<dbReference type="GO" id="GO:0046657">
    <property type="term" value="P:folic acid catabolic process"/>
    <property type="evidence" value="ECO:0007669"/>
    <property type="project" value="TreeGrafter"/>
</dbReference>
<comment type="cofactor">
    <cofactor evidence="1">
        <name>Mn(2+)</name>
        <dbReference type="ChEBI" id="CHEBI:29035"/>
    </cofactor>
    <text evidence="1">The Mn(2+) ion enhances activity.</text>
</comment>
<dbReference type="InterPro" id="IPR002933">
    <property type="entry name" value="Peptidase_M20"/>
</dbReference>
<name>A0A1D8S2H4_9EURY</name>
<feature type="binding site" evidence="1">
    <location>
        <position position="149"/>
    </location>
    <ligand>
        <name>Mn(2+)</name>
        <dbReference type="ChEBI" id="CHEBI:29035"/>
        <label>2</label>
    </ligand>
</feature>
<dbReference type="GeneID" id="29828368"/>